<evidence type="ECO:0000256" key="1">
    <source>
        <dbReference type="ARBA" id="ARBA00004286"/>
    </source>
</evidence>
<comment type="subcellular location">
    <subcellularLocation>
        <location evidence="1">Chromosome</location>
    </subcellularLocation>
    <subcellularLocation>
        <location evidence="2">Membrane</location>
    </subcellularLocation>
    <subcellularLocation>
        <location evidence="3">Nucleus</location>
        <location evidence="3">Nucleolus</location>
    </subcellularLocation>
</comment>
<keyword evidence="10" id="KW-0804">Transcription</keyword>
<dbReference type="InterPro" id="IPR044597">
    <property type="entry name" value="SMH1-6"/>
</dbReference>
<dbReference type="CDD" id="cd11660">
    <property type="entry name" value="SANT_TRF"/>
    <property type="match status" value="1"/>
</dbReference>
<reference evidence="16 17" key="1">
    <citation type="submission" date="2020-02" db="EMBL/GenBank/DDBJ databases">
        <authorList>
            <person name="Ma Q."/>
            <person name="Huang Y."/>
            <person name="Song X."/>
            <person name="Pei D."/>
        </authorList>
    </citation>
    <scope>NUCLEOTIDE SEQUENCE [LARGE SCALE GENOMIC DNA]</scope>
    <source>
        <strain evidence="16">Sxm20200214</strain>
        <tissue evidence="16">Leaf</tissue>
    </source>
</reference>
<gene>
    <name evidence="16" type="ORF">Bca52824_095612</name>
</gene>
<dbReference type="InterPro" id="IPR009057">
    <property type="entry name" value="Homeodomain-like_sf"/>
</dbReference>
<keyword evidence="7" id="KW-0175">Coiled coil</keyword>
<dbReference type="Proteomes" id="UP000886595">
    <property type="component" value="Unassembled WGS sequence"/>
</dbReference>
<dbReference type="SMART" id="SM00526">
    <property type="entry name" value="H15"/>
    <property type="match status" value="1"/>
</dbReference>
<dbReference type="GO" id="GO:0003691">
    <property type="term" value="F:double-stranded telomeric DNA binding"/>
    <property type="evidence" value="ECO:0007669"/>
    <property type="project" value="InterPro"/>
</dbReference>
<evidence type="ECO:0000313" key="16">
    <source>
        <dbReference type="EMBL" id="KAG2242543.1"/>
    </source>
</evidence>
<evidence type="ECO:0000259" key="14">
    <source>
        <dbReference type="PROSITE" id="PS50090"/>
    </source>
</evidence>
<dbReference type="InterPro" id="IPR001005">
    <property type="entry name" value="SANT/Myb"/>
</dbReference>
<dbReference type="Gene3D" id="1.10.10.60">
    <property type="entry name" value="Homeodomain-like"/>
    <property type="match status" value="1"/>
</dbReference>
<dbReference type="Pfam" id="PF00249">
    <property type="entry name" value="Myb_DNA-binding"/>
    <property type="match status" value="1"/>
</dbReference>
<keyword evidence="11" id="KW-0539">Nucleus</keyword>
<dbReference type="SUPFAM" id="SSF46689">
    <property type="entry name" value="Homeodomain-like"/>
    <property type="match status" value="1"/>
</dbReference>
<feature type="domain" description="HTH myb-type" evidence="15">
    <location>
        <begin position="1"/>
        <end position="61"/>
    </location>
</feature>
<dbReference type="EMBL" id="JAAMPC010000443">
    <property type="protein sequence ID" value="KAG2242543.1"/>
    <property type="molecule type" value="Genomic_DNA"/>
</dbReference>
<dbReference type="GO" id="GO:0006334">
    <property type="term" value="P:nucleosome assembly"/>
    <property type="evidence" value="ECO:0007669"/>
    <property type="project" value="InterPro"/>
</dbReference>
<dbReference type="GO" id="GO:0016020">
    <property type="term" value="C:membrane"/>
    <property type="evidence" value="ECO:0007669"/>
    <property type="project" value="UniProtKB-SubCell"/>
</dbReference>
<keyword evidence="8" id="KW-0238">DNA-binding</keyword>
<comment type="caution">
    <text evidence="16">The sequence shown here is derived from an EMBL/GenBank/DDBJ whole genome shotgun (WGS) entry which is preliminary data.</text>
</comment>
<keyword evidence="6" id="KW-0805">Transcription regulation</keyword>
<keyword evidence="17" id="KW-1185">Reference proteome</keyword>
<evidence type="ECO:0000256" key="11">
    <source>
        <dbReference type="ARBA" id="ARBA00023242"/>
    </source>
</evidence>
<evidence type="ECO:0000256" key="12">
    <source>
        <dbReference type="ARBA" id="ARBA00032813"/>
    </source>
</evidence>
<keyword evidence="9" id="KW-0472">Membrane</keyword>
<dbReference type="InterPro" id="IPR028144">
    <property type="entry name" value="CYSTM_dom"/>
</dbReference>
<accession>A0A8X7P270</accession>
<dbReference type="Pfam" id="PF00538">
    <property type="entry name" value="Linker_histone"/>
    <property type="match status" value="1"/>
</dbReference>
<evidence type="ECO:0000313" key="17">
    <source>
        <dbReference type="Proteomes" id="UP000886595"/>
    </source>
</evidence>
<dbReference type="InterPro" id="IPR036390">
    <property type="entry name" value="WH_DNA-bd_sf"/>
</dbReference>
<dbReference type="InterPro" id="IPR005818">
    <property type="entry name" value="Histone_H1/H5_H15"/>
</dbReference>
<feature type="region of interest" description="Disordered" evidence="13">
    <location>
        <begin position="75"/>
        <end position="122"/>
    </location>
</feature>
<dbReference type="PANTHER" id="PTHR46267">
    <property type="entry name" value="SINGLE MYB HISTONE 4"/>
    <property type="match status" value="1"/>
</dbReference>
<evidence type="ECO:0000256" key="4">
    <source>
        <dbReference type="ARBA" id="ARBA00009444"/>
    </source>
</evidence>
<dbReference type="Gene3D" id="1.10.10.10">
    <property type="entry name" value="Winged helix-like DNA-binding domain superfamily/Winged helix DNA-binding domain"/>
    <property type="match status" value="1"/>
</dbReference>
<sequence>MGAPKQKWTPEEEAALKAGVLKHGTGKWRTILSDPQFSSVLKSRSNVDLKDKWRNISVTALWGSRKKAKLALRRNLPAPKQDDNNNTTPLSIVPLANGQERTNPTSPGGSGPGSPQTHASKRSITSLDRIILEAITNLKEPRGSDRTSIFMYIEENFKTPPNMKETWHFFSAGFNVLLKFLFKGYPPKDGYPPAGYPPAGYPQPGYAQGYPAQGYPPPQYSQAPQQKQQAGMLEGCLAALCCCCLLDACF</sequence>
<dbReference type="AlphaFoldDB" id="A0A8X7P270"/>
<evidence type="ECO:0000256" key="10">
    <source>
        <dbReference type="ARBA" id="ARBA00023163"/>
    </source>
</evidence>
<protein>
    <recommendedName>
        <fullName evidence="12">MYB transcription factor</fullName>
    </recommendedName>
</protein>
<dbReference type="PROSITE" id="PS50090">
    <property type="entry name" value="MYB_LIKE"/>
    <property type="match status" value="1"/>
</dbReference>
<organism evidence="16 17">
    <name type="scientific">Brassica carinata</name>
    <name type="common">Ethiopian mustard</name>
    <name type="synonym">Abyssinian cabbage</name>
    <dbReference type="NCBI Taxonomy" id="52824"/>
    <lineage>
        <taxon>Eukaryota</taxon>
        <taxon>Viridiplantae</taxon>
        <taxon>Streptophyta</taxon>
        <taxon>Embryophyta</taxon>
        <taxon>Tracheophyta</taxon>
        <taxon>Spermatophyta</taxon>
        <taxon>Magnoliopsida</taxon>
        <taxon>eudicotyledons</taxon>
        <taxon>Gunneridae</taxon>
        <taxon>Pentapetalae</taxon>
        <taxon>rosids</taxon>
        <taxon>malvids</taxon>
        <taxon>Brassicales</taxon>
        <taxon>Brassicaceae</taxon>
        <taxon>Brassiceae</taxon>
        <taxon>Brassica</taxon>
    </lineage>
</organism>
<name>A0A8X7P270_BRACI</name>
<dbReference type="InterPro" id="IPR017930">
    <property type="entry name" value="Myb_dom"/>
</dbReference>
<dbReference type="GO" id="GO:0000786">
    <property type="term" value="C:nucleosome"/>
    <property type="evidence" value="ECO:0007669"/>
    <property type="project" value="InterPro"/>
</dbReference>
<evidence type="ECO:0000256" key="13">
    <source>
        <dbReference type="SAM" id="MobiDB-lite"/>
    </source>
</evidence>
<dbReference type="SUPFAM" id="SSF46785">
    <property type="entry name" value="Winged helix' DNA-binding domain"/>
    <property type="match status" value="1"/>
</dbReference>
<evidence type="ECO:0000256" key="5">
    <source>
        <dbReference type="ARBA" id="ARBA00022454"/>
    </source>
</evidence>
<dbReference type="Pfam" id="PF12734">
    <property type="entry name" value="CYSTM"/>
    <property type="match status" value="1"/>
</dbReference>
<dbReference type="SMART" id="SM00717">
    <property type="entry name" value="SANT"/>
    <property type="match status" value="1"/>
</dbReference>
<evidence type="ECO:0000256" key="6">
    <source>
        <dbReference type="ARBA" id="ARBA00023015"/>
    </source>
</evidence>
<dbReference type="PROSITE" id="PS51294">
    <property type="entry name" value="HTH_MYB"/>
    <property type="match status" value="1"/>
</dbReference>
<proteinExistence type="inferred from homology"/>
<evidence type="ECO:0000259" key="15">
    <source>
        <dbReference type="PROSITE" id="PS51294"/>
    </source>
</evidence>
<evidence type="ECO:0000256" key="2">
    <source>
        <dbReference type="ARBA" id="ARBA00004370"/>
    </source>
</evidence>
<dbReference type="GO" id="GO:0005730">
    <property type="term" value="C:nucleolus"/>
    <property type="evidence" value="ECO:0007669"/>
    <property type="project" value="UniProtKB-SubCell"/>
</dbReference>
<evidence type="ECO:0000256" key="3">
    <source>
        <dbReference type="ARBA" id="ARBA00004604"/>
    </source>
</evidence>
<comment type="similarity">
    <text evidence="4">Belongs to the CYSTM1 family.</text>
</comment>
<evidence type="ECO:0000256" key="7">
    <source>
        <dbReference type="ARBA" id="ARBA00023054"/>
    </source>
</evidence>
<dbReference type="OrthoDB" id="608866at2759"/>
<evidence type="ECO:0000256" key="8">
    <source>
        <dbReference type="ARBA" id="ARBA00023125"/>
    </source>
</evidence>
<keyword evidence="5" id="KW-0158">Chromosome</keyword>
<feature type="domain" description="Myb-like" evidence="14">
    <location>
        <begin position="5"/>
        <end position="57"/>
    </location>
</feature>
<dbReference type="FunFam" id="1.10.10.60:FF:000168">
    <property type="entry name" value="Telomere repeat-binding factor 1"/>
    <property type="match status" value="1"/>
</dbReference>
<dbReference type="PANTHER" id="PTHR46267:SF11">
    <property type="entry name" value="TELOMERE REPEAT-BINDING FACTOR 2"/>
    <property type="match status" value="1"/>
</dbReference>
<evidence type="ECO:0000256" key="9">
    <source>
        <dbReference type="ARBA" id="ARBA00023136"/>
    </source>
</evidence>
<dbReference type="InterPro" id="IPR036388">
    <property type="entry name" value="WH-like_DNA-bd_sf"/>
</dbReference>